<dbReference type="InterPro" id="IPR052996">
    <property type="entry name" value="Carb_Metab_Mutarotase"/>
</dbReference>
<reference evidence="1 2" key="1">
    <citation type="submission" date="2024-01" db="EMBL/GenBank/DDBJ databases">
        <title>Niabella digestum sp. nov., isolated from waste digestion system.</title>
        <authorList>
            <person name="Zhang L."/>
        </authorList>
    </citation>
    <scope>NUCLEOTIDE SEQUENCE [LARGE SCALE GENOMIC DNA]</scope>
    <source>
        <strain evidence="1 2">A18</strain>
    </source>
</reference>
<evidence type="ECO:0000313" key="1">
    <source>
        <dbReference type="EMBL" id="MEE6186781.1"/>
    </source>
</evidence>
<dbReference type="EMBL" id="JAZGLY010000003">
    <property type="protein sequence ID" value="MEE6186781.1"/>
    <property type="molecule type" value="Genomic_DNA"/>
</dbReference>
<dbReference type="InterPro" id="IPR008000">
    <property type="entry name" value="Rham/fucose_mutarotase"/>
</dbReference>
<protein>
    <submittedName>
        <fullName evidence="1">L-rhamnose mutarotase</fullName>
    </submittedName>
</protein>
<dbReference type="PANTHER" id="PTHR43239:SF1">
    <property type="entry name" value="UPF0734 PROTEIN DDB_G0273871_DDB_G0273177"/>
    <property type="match status" value="1"/>
</dbReference>
<organism evidence="1 2">
    <name type="scientific">Niabella digestorum</name>
    <dbReference type="NCBI Taxonomy" id="3117701"/>
    <lineage>
        <taxon>Bacteria</taxon>
        <taxon>Pseudomonadati</taxon>
        <taxon>Bacteroidota</taxon>
        <taxon>Chitinophagia</taxon>
        <taxon>Chitinophagales</taxon>
        <taxon>Chitinophagaceae</taxon>
        <taxon>Niabella</taxon>
    </lineage>
</organism>
<dbReference type="SUPFAM" id="SSF54909">
    <property type="entry name" value="Dimeric alpha+beta barrel"/>
    <property type="match status" value="1"/>
</dbReference>
<comment type="caution">
    <text evidence="1">The sequence shown here is derived from an EMBL/GenBank/DDBJ whole genome shotgun (WGS) entry which is preliminary data.</text>
</comment>
<dbReference type="Pfam" id="PF05336">
    <property type="entry name" value="rhaM"/>
    <property type="match status" value="1"/>
</dbReference>
<dbReference type="Gene3D" id="3.30.70.100">
    <property type="match status" value="1"/>
</dbReference>
<keyword evidence="2" id="KW-1185">Reference proteome</keyword>
<dbReference type="RefSeq" id="WP_330974191.1">
    <property type="nucleotide sequence ID" value="NZ_JAZGLY010000003.1"/>
</dbReference>
<gene>
    <name evidence="1" type="ORF">V2H41_05785</name>
</gene>
<evidence type="ECO:0000313" key="2">
    <source>
        <dbReference type="Proteomes" id="UP001357452"/>
    </source>
</evidence>
<proteinExistence type="predicted"/>
<dbReference type="InterPro" id="IPR011008">
    <property type="entry name" value="Dimeric_a/b-barrel"/>
</dbReference>
<name>A0ABU7RFR8_9BACT</name>
<dbReference type="PANTHER" id="PTHR43239">
    <property type="entry name" value="UPF0734 PROTEIN DDB_G0273871/DDB_G0273177"/>
    <property type="match status" value="1"/>
</dbReference>
<sequence length="108" mass="12934">MRYCLTVDLKNDATLIEEYDRHHQNVWPEIKKSIQDAGIRNMEIYRVANRLFMIMEVDETFSFEKKQAMDAANSKVQEWEALMWKYQQALPFANPGEKWGLMKKIFEL</sequence>
<accession>A0ABU7RFR8</accession>
<dbReference type="Proteomes" id="UP001357452">
    <property type="component" value="Unassembled WGS sequence"/>
</dbReference>